<organism evidence="6 7">
    <name type="scientific">Arthrobacter pigmenti</name>
    <dbReference type="NCBI Taxonomy" id="271432"/>
    <lineage>
        <taxon>Bacteria</taxon>
        <taxon>Bacillati</taxon>
        <taxon>Actinomycetota</taxon>
        <taxon>Actinomycetes</taxon>
        <taxon>Micrococcales</taxon>
        <taxon>Micrococcaceae</taxon>
        <taxon>Arthrobacter</taxon>
    </lineage>
</organism>
<evidence type="ECO:0000256" key="3">
    <source>
        <dbReference type="ARBA" id="ARBA00023125"/>
    </source>
</evidence>
<comment type="caution">
    <text evidence="6">The sequence shown here is derived from an EMBL/GenBank/DDBJ whole genome shotgun (WGS) entry which is preliminary data.</text>
</comment>
<dbReference type="Proteomes" id="UP000547458">
    <property type="component" value="Unassembled WGS sequence"/>
</dbReference>
<dbReference type="Pfam" id="PF03466">
    <property type="entry name" value="LysR_substrate"/>
    <property type="match status" value="1"/>
</dbReference>
<evidence type="ECO:0000313" key="7">
    <source>
        <dbReference type="Proteomes" id="UP000547458"/>
    </source>
</evidence>
<dbReference type="InterPro" id="IPR005119">
    <property type="entry name" value="LysR_subst-bd"/>
</dbReference>
<accession>A0A846RKD8</accession>
<keyword evidence="3 6" id="KW-0238">DNA-binding</keyword>
<dbReference type="EMBL" id="JAATJL010000001">
    <property type="protein sequence ID" value="NJC21599.1"/>
    <property type="molecule type" value="Genomic_DNA"/>
</dbReference>
<evidence type="ECO:0000256" key="1">
    <source>
        <dbReference type="ARBA" id="ARBA00009437"/>
    </source>
</evidence>
<dbReference type="Pfam" id="PF00126">
    <property type="entry name" value="HTH_1"/>
    <property type="match status" value="1"/>
</dbReference>
<keyword evidence="2" id="KW-0805">Transcription regulation</keyword>
<dbReference type="PANTHER" id="PTHR30126">
    <property type="entry name" value="HTH-TYPE TRANSCRIPTIONAL REGULATOR"/>
    <property type="match status" value="1"/>
</dbReference>
<dbReference type="InterPro" id="IPR036388">
    <property type="entry name" value="WH-like_DNA-bd_sf"/>
</dbReference>
<dbReference type="InterPro" id="IPR036390">
    <property type="entry name" value="WH_DNA-bd_sf"/>
</dbReference>
<evidence type="ECO:0000259" key="5">
    <source>
        <dbReference type="PROSITE" id="PS50931"/>
    </source>
</evidence>
<proteinExistence type="inferred from homology"/>
<dbReference type="PROSITE" id="PS50931">
    <property type="entry name" value="HTH_LYSR"/>
    <property type="match status" value="1"/>
</dbReference>
<sequence>MSERWPNLRALELFVAVVDEGSVGAGARKVGIAQPNASRLVAELELSAGTALVNRSPRGSTPTATGLLFAEQSRAVLNSARQFNDWMRDAGSTEAPELKIGASMTIAEHLLPAWLTGLRRRVGPVRVDLRVLNSAQVLEEVRNGSLQVGFVETPHVPDRLNSMVVQQDELVVVVAPGHEWSGRAGGVSLEELSQTALVVREQGSGTREALQEILAGLHPVEPLQVLGSNAAVRVAVASGAGPAVLSRLALAGQLASGELVSVPLQDPQARRPLTAVWQGPRRLTGAAAELVAVAAQPNSPNPA</sequence>
<protein>
    <submittedName>
        <fullName evidence="6">DNA-binding transcriptional LysR family regulator</fullName>
    </submittedName>
</protein>
<dbReference type="SUPFAM" id="SSF53850">
    <property type="entry name" value="Periplasmic binding protein-like II"/>
    <property type="match status" value="1"/>
</dbReference>
<dbReference type="Gene3D" id="1.10.10.10">
    <property type="entry name" value="Winged helix-like DNA-binding domain superfamily/Winged helix DNA-binding domain"/>
    <property type="match status" value="1"/>
</dbReference>
<reference evidence="6 7" key="1">
    <citation type="submission" date="2020-03" db="EMBL/GenBank/DDBJ databases">
        <title>Sequencing the genomes of 1000 actinobacteria strains.</title>
        <authorList>
            <person name="Klenk H.-P."/>
        </authorList>
    </citation>
    <scope>NUCLEOTIDE SEQUENCE [LARGE SCALE GENOMIC DNA]</scope>
    <source>
        <strain evidence="6 7">DSM 16403</strain>
    </source>
</reference>
<keyword evidence="7" id="KW-1185">Reference proteome</keyword>
<dbReference type="PANTHER" id="PTHR30126:SF39">
    <property type="entry name" value="HTH-TYPE TRANSCRIPTIONAL REGULATOR CYSL"/>
    <property type="match status" value="1"/>
</dbReference>
<evidence type="ECO:0000256" key="4">
    <source>
        <dbReference type="ARBA" id="ARBA00023163"/>
    </source>
</evidence>
<gene>
    <name evidence="6" type="ORF">BJ994_000675</name>
</gene>
<keyword evidence="4" id="KW-0804">Transcription</keyword>
<evidence type="ECO:0000256" key="2">
    <source>
        <dbReference type="ARBA" id="ARBA00023015"/>
    </source>
</evidence>
<dbReference type="InterPro" id="IPR000847">
    <property type="entry name" value="LysR_HTH_N"/>
</dbReference>
<dbReference type="AlphaFoldDB" id="A0A846RKD8"/>
<evidence type="ECO:0000313" key="6">
    <source>
        <dbReference type="EMBL" id="NJC21599.1"/>
    </source>
</evidence>
<dbReference type="Gene3D" id="3.40.190.10">
    <property type="entry name" value="Periplasmic binding protein-like II"/>
    <property type="match status" value="2"/>
</dbReference>
<feature type="domain" description="HTH lysR-type" evidence="5">
    <location>
        <begin position="6"/>
        <end position="63"/>
    </location>
</feature>
<dbReference type="GO" id="GO:0000976">
    <property type="term" value="F:transcription cis-regulatory region binding"/>
    <property type="evidence" value="ECO:0007669"/>
    <property type="project" value="TreeGrafter"/>
</dbReference>
<dbReference type="SUPFAM" id="SSF46785">
    <property type="entry name" value="Winged helix' DNA-binding domain"/>
    <property type="match status" value="1"/>
</dbReference>
<dbReference type="GO" id="GO:0003700">
    <property type="term" value="F:DNA-binding transcription factor activity"/>
    <property type="evidence" value="ECO:0007669"/>
    <property type="project" value="InterPro"/>
</dbReference>
<dbReference type="RefSeq" id="WP_167991483.1">
    <property type="nucleotide sequence ID" value="NZ_JAATJL010000001.1"/>
</dbReference>
<name>A0A846RKD8_9MICC</name>
<comment type="similarity">
    <text evidence="1">Belongs to the LysR transcriptional regulatory family.</text>
</comment>